<accession>A0A9J5XA85</accession>
<evidence type="ECO:0000313" key="1">
    <source>
        <dbReference type="EMBL" id="KAG5585265.1"/>
    </source>
</evidence>
<protein>
    <submittedName>
        <fullName evidence="1">Uncharacterized protein</fullName>
    </submittedName>
</protein>
<dbReference type="EMBL" id="JACXVP010000009">
    <property type="protein sequence ID" value="KAG5585265.1"/>
    <property type="molecule type" value="Genomic_DNA"/>
</dbReference>
<comment type="caution">
    <text evidence="1">The sequence shown here is derived from an EMBL/GenBank/DDBJ whole genome shotgun (WGS) entry which is preliminary data.</text>
</comment>
<organism evidence="1 2">
    <name type="scientific">Solanum commersonii</name>
    <name type="common">Commerson's wild potato</name>
    <name type="synonym">Commerson's nightshade</name>
    <dbReference type="NCBI Taxonomy" id="4109"/>
    <lineage>
        <taxon>Eukaryota</taxon>
        <taxon>Viridiplantae</taxon>
        <taxon>Streptophyta</taxon>
        <taxon>Embryophyta</taxon>
        <taxon>Tracheophyta</taxon>
        <taxon>Spermatophyta</taxon>
        <taxon>Magnoliopsida</taxon>
        <taxon>eudicotyledons</taxon>
        <taxon>Gunneridae</taxon>
        <taxon>Pentapetalae</taxon>
        <taxon>asterids</taxon>
        <taxon>lamiids</taxon>
        <taxon>Solanales</taxon>
        <taxon>Solanaceae</taxon>
        <taxon>Solanoideae</taxon>
        <taxon>Solaneae</taxon>
        <taxon>Solanum</taxon>
    </lineage>
</organism>
<reference evidence="1 2" key="1">
    <citation type="submission" date="2020-09" db="EMBL/GenBank/DDBJ databases">
        <title>De no assembly of potato wild relative species, Solanum commersonii.</title>
        <authorList>
            <person name="Cho K."/>
        </authorList>
    </citation>
    <scope>NUCLEOTIDE SEQUENCE [LARGE SCALE GENOMIC DNA]</scope>
    <source>
        <strain evidence="1">LZ3.2</strain>
        <tissue evidence="1">Leaf</tissue>
    </source>
</reference>
<evidence type="ECO:0000313" key="2">
    <source>
        <dbReference type="Proteomes" id="UP000824120"/>
    </source>
</evidence>
<keyword evidence="2" id="KW-1185">Reference proteome</keyword>
<dbReference type="AlphaFoldDB" id="A0A9J5XA85"/>
<gene>
    <name evidence="1" type="ORF">H5410_045699</name>
</gene>
<sequence length="63" mass="7320">MSTHSLGHQSSGFDFKKLNLELNYGRRINKTHFQLGEDELLSSSLHKTLSKLERKIQNNTIDY</sequence>
<dbReference type="Proteomes" id="UP000824120">
    <property type="component" value="Chromosome 9"/>
</dbReference>
<name>A0A9J5XA85_SOLCO</name>
<proteinExistence type="predicted"/>